<name>A0A6N2LW76_SALVM</name>
<protein>
    <submittedName>
        <fullName evidence="1">Uncharacterized protein</fullName>
    </submittedName>
</protein>
<dbReference type="AlphaFoldDB" id="A0A6N2LW76"/>
<dbReference type="EMBL" id="CAADRP010001607">
    <property type="protein sequence ID" value="VFU44636.1"/>
    <property type="molecule type" value="Genomic_DNA"/>
</dbReference>
<sequence>MTSRQQRLRGSHIFSNEQDCSYNTPQLENEDPSCSVGVLTQSSRLNTGHNPCLANTQCFPLYHDETSSFQTSMFSQNQHEHCPSHSASLLFVQDIGATDSSSINHDLMTFFSYPGTLHEYIDFGNKTFNWKIKLSRQLPTPQLLDDLLNNIFGQKSKKFRANIRAYNSMFAFTSMGVNVD</sequence>
<organism evidence="1">
    <name type="scientific">Salix viminalis</name>
    <name type="common">Common osier</name>
    <name type="synonym">Basket willow</name>
    <dbReference type="NCBI Taxonomy" id="40686"/>
    <lineage>
        <taxon>Eukaryota</taxon>
        <taxon>Viridiplantae</taxon>
        <taxon>Streptophyta</taxon>
        <taxon>Embryophyta</taxon>
        <taxon>Tracheophyta</taxon>
        <taxon>Spermatophyta</taxon>
        <taxon>Magnoliopsida</taxon>
        <taxon>eudicotyledons</taxon>
        <taxon>Gunneridae</taxon>
        <taxon>Pentapetalae</taxon>
        <taxon>rosids</taxon>
        <taxon>fabids</taxon>
        <taxon>Malpighiales</taxon>
        <taxon>Salicaceae</taxon>
        <taxon>Saliceae</taxon>
        <taxon>Salix</taxon>
    </lineage>
</organism>
<evidence type="ECO:0000313" key="1">
    <source>
        <dbReference type="EMBL" id="VFU44636.1"/>
    </source>
</evidence>
<proteinExistence type="predicted"/>
<accession>A0A6N2LW76</accession>
<reference evidence="1" key="1">
    <citation type="submission" date="2019-03" db="EMBL/GenBank/DDBJ databases">
        <authorList>
            <person name="Mank J."/>
            <person name="Almeida P."/>
        </authorList>
    </citation>
    <scope>NUCLEOTIDE SEQUENCE</scope>
    <source>
        <strain evidence="1">78183</strain>
    </source>
</reference>
<gene>
    <name evidence="1" type="ORF">SVIM_LOCUS275193</name>
</gene>